<name>A0A5E4MFQ8_9HEMI</name>
<organism evidence="2 3">
    <name type="scientific">Cinara cedri</name>
    <dbReference type="NCBI Taxonomy" id="506608"/>
    <lineage>
        <taxon>Eukaryota</taxon>
        <taxon>Metazoa</taxon>
        <taxon>Ecdysozoa</taxon>
        <taxon>Arthropoda</taxon>
        <taxon>Hexapoda</taxon>
        <taxon>Insecta</taxon>
        <taxon>Pterygota</taxon>
        <taxon>Neoptera</taxon>
        <taxon>Paraneoptera</taxon>
        <taxon>Hemiptera</taxon>
        <taxon>Sternorrhyncha</taxon>
        <taxon>Aphidomorpha</taxon>
        <taxon>Aphidoidea</taxon>
        <taxon>Aphididae</taxon>
        <taxon>Lachninae</taxon>
        <taxon>Cinara</taxon>
    </lineage>
</organism>
<keyword evidence="1" id="KW-0732">Signal</keyword>
<dbReference type="AlphaFoldDB" id="A0A5E4MFQ8"/>
<gene>
    <name evidence="2" type="ORF">CINCED_3A016358</name>
</gene>
<evidence type="ECO:0000256" key="1">
    <source>
        <dbReference type="SAM" id="SignalP"/>
    </source>
</evidence>
<evidence type="ECO:0000313" key="3">
    <source>
        <dbReference type="Proteomes" id="UP000325440"/>
    </source>
</evidence>
<evidence type="ECO:0000313" key="2">
    <source>
        <dbReference type="EMBL" id="VVC30261.1"/>
    </source>
</evidence>
<sequence length="1267" mass="152839">MMLKILKFRLLFFILMILHMSSSTKDFSDIFKFNMTSETYLKRMQEKGLPHVGQVYSDYLKQAMPEDTQPITELEFKILMDSIPRIYETMESVNKRNSENEEFKKQIYTPKLFKYLNKCYPYLYESFDQYTERIQNNGLPKLFDFAMFTGLKKFCPILGETYNDYESKMSNTFGLLPFTKTDYESFRSLYPKLGESLDHYSVRVVEVEKKKQWKCKLADNYRGLQYFFPQLGEYYKEYETRMNEINILGMPKDSFSVYQQLFPHVGEGFKQYSKMPRSTELMISLDVSPLDEDGYNRMKIRLPILFENLSEYKTRMSIHVFLGDLISDKEYFHAKRIYPKMSESYNTYFDRFTNQLSMGNPLNENLFKFFKNNYPQFGKEFETKNLVTWTNVYENSHELTLGSVNDCENLKKKMPVAYESYEHYVRVITNIPGVTPLSEYDFYDFKRVFIRQSETFTDYLLRMINLDIEPMENQTVLYFKQMVPRELNQPYKTYLNEIAKHSLDISDINWRPFKAFTEVMYLRFQLVAPISFESYYSYTNRISSALFNTDFMLFYTKNTKILNKFPENTFQDFLINRIQALDFDEFTDLKLRYPKLSEEPKQYMNRIKSYMLNPLIRIDNGLFEIFKKAHVQLEDDYERYIKRITALDIKKIKLLHSAVLNEKDFNTLKDYYISFPYIIDHSEFHKPMCAFENNDINDIQRVYPRYYETLQEHSKLMERRFLEPLSRSYFLLIKLFHPTITDKNFEEYECRINIALKKEMYTVPLPGMVSIVQSSEFQKWKSRIPYPYEGYTSYVQRVQTNFSNLTEDELKQDYDDMIKIYPQLSDTYEDYVKLMNDMLIQPLEENDYKHYKFYCPNIGADYNNYLDNYNNLKPGIDETLKKLNISIMTEDEFSTFISRIPSPYERYLNYHNRIISYSKLIPFVKNEFDDYENLYTLPYETYLEYNNRLKCIDRIAVPLHKFKDHKACQVLLGESYTEHLNKIEKFYSINLNEHDEHFNVRWMEINGIETLGKTNFVEHMLIYPSYYESYEMFTFRNKYKWPARVLSNDWYQKMSDIAPRMCENYAAYARRVGLIKGLPYMTKEQFDRFIQGLPLLGESSEHYNVRVKQMFEEESAGNKPLKLFGVYEIIEWYLEDLHKHFIRISPNFFTEYTDYAKRLLEHGNQPLDIVHFNCLQYYFPKINETYDEFCAKIQDLGLQMIEMYRQQLFFKLKKFYPRVHHHSYEAYLLEIGLEYPNDEDYINVNYNSPKLTRAEFNEYKLSELITT</sequence>
<feature type="signal peptide" evidence="1">
    <location>
        <begin position="1"/>
        <end position="23"/>
    </location>
</feature>
<protein>
    <submittedName>
        <fullName evidence="2">Uncharacterized protein</fullName>
    </submittedName>
</protein>
<dbReference type="Proteomes" id="UP000325440">
    <property type="component" value="Unassembled WGS sequence"/>
</dbReference>
<keyword evidence="3" id="KW-1185">Reference proteome</keyword>
<dbReference type="EMBL" id="CABPRJ010000510">
    <property type="protein sequence ID" value="VVC30261.1"/>
    <property type="molecule type" value="Genomic_DNA"/>
</dbReference>
<accession>A0A5E4MFQ8</accession>
<feature type="chain" id="PRO_5023070821" evidence="1">
    <location>
        <begin position="24"/>
        <end position="1267"/>
    </location>
</feature>
<dbReference type="OrthoDB" id="6630070at2759"/>
<reference evidence="2 3" key="1">
    <citation type="submission" date="2019-08" db="EMBL/GenBank/DDBJ databases">
        <authorList>
            <person name="Alioto T."/>
            <person name="Alioto T."/>
            <person name="Gomez Garrido J."/>
        </authorList>
    </citation>
    <scope>NUCLEOTIDE SEQUENCE [LARGE SCALE GENOMIC DNA]</scope>
</reference>
<proteinExistence type="predicted"/>